<dbReference type="InterPro" id="IPR010105">
    <property type="entry name" value="TonB_sidphr_rcpt"/>
</dbReference>
<keyword evidence="13 14" id="KW-0998">Cell outer membrane</keyword>
<keyword evidence="4 14" id="KW-1134">Transmembrane beta strand</keyword>
<evidence type="ECO:0000256" key="5">
    <source>
        <dbReference type="ARBA" id="ARBA00022496"/>
    </source>
</evidence>
<dbReference type="GO" id="GO:0038023">
    <property type="term" value="F:signaling receptor activity"/>
    <property type="evidence" value="ECO:0007669"/>
    <property type="project" value="InterPro"/>
</dbReference>
<dbReference type="GO" id="GO:0015891">
    <property type="term" value="P:siderophore transport"/>
    <property type="evidence" value="ECO:0007669"/>
    <property type="project" value="InterPro"/>
</dbReference>
<reference evidence="21 22" key="1">
    <citation type="submission" date="2018-09" db="EMBL/GenBank/DDBJ databases">
        <authorList>
            <person name="Zhu H."/>
        </authorList>
    </citation>
    <scope>NUCLEOTIDE SEQUENCE [LARGE SCALE GENOMIC DNA]</scope>
    <source>
        <strain evidence="21 22">K1W22B-8</strain>
    </source>
</reference>
<dbReference type="InterPro" id="IPR000531">
    <property type="entry name" value="Beta-barrel_TonB"/>
</dbReference>
<evidence type="ECO:0000256" key="2">
    <source>
        <dbReference type="ARBA" id="ARBA00009810"/>
    </source>
</evidence>
<evidence type="ECO:0000259" key="19">
    <source>
        <dbReference type="Pfam" id="PF00593"/>
    </source>
</evidence>
<dbReference type="InterPro" id="IPR010916">
    <property type="entry name" value="TonB_box_CS"/>
</dbReference>
<dbReference type="PANTHER" id="PTHR32552:SF68">
    <property type="entry name" value="FERRICHROME OUTER MEMBRANE TRANSPORTER_PHAGE RECEPTOR"/>
    <property type="match status" value="1"/>
</dbReference>
<dbReference type="PROSITE" id="PS52016">
    <property type="entry name" value="TONB_DEPENDENT_REC_3"/>
    <property type="match status" value="1"/>
</dbReference>
<feature type="region of interest" description="Disordered" evidence="17">
    <location>
        <begin position="459"/>
        <end position="481"/>
    </location>
</feature>
<keyword evidence="8" id="KW-0408">Iron</keyword>
<keyword evidence="12 21" id="KW-0675">Receptor</keyword>
<feature type="domain" description="TonB-dependent receptor-like beta-barrel" evidence="19">
    <location>
        <begin position="252"/>
        <end position="681"/>
    </location>
</feature>
<comment type="subcellular location">
    <subcellularLocation>
        <location evidence="1 14">Cell outer membrane</location>
        <topology evidence="1 14">Multi-pass membrane protein</topology>
    </subcellularLocation>
</comment>
<evidence type="ECO:0000256" key="12">
    <source>
        <dbReference type="ARBA" id="ARBA00023170"/>
    </source>
</evidence>
<evidence type="ECO:0000256" key="11">
    <source>
        <dbReference type="ARBA" id="ARBA00023136"/>
    </source>
</evidence>
<dbReference type="InterPro" id="IPR012910">
    <property type="entry name" value="Plug_dom"/>
</dbReference>
<dbReference type="FunFam" id="2.40.170.20:FF:000005">
    <property type="entry name" value="TonB-dependent siderophore receptor"/>
    <property type="match status" value="1"/>
</dbReference>
<gene>
    <name evidence="21" type="ORF">D3874_03890</name>
</gene>
<dbReference type="GO" id="GO:0009279">
    <property type="term" value="C:cell outer membrane"/>
    <property type="evidence" value="ECO:0007669"/>
    <property type="project" value="UniProtKB-SubCell"/>
</dbReference>
<evidence type="ECO:0000256" key="17">
    <source>
        <dbReference type="SAM" id="MobiDB-lite"/>
    </source>
</evidence>
<evidence type="ECO:0000256" key="3">
    <source>
        <dbReference type="ARBA" id="ARBA00022448"/>
    </source>
</evidence>
<dbReference type="PROSITE" id="PS00430">
    <property type="entry name" value="TONB_DEPENDENT_REC_1"/>
    <property type="match status" value="1"/>
</dbReference>
<evidence type="ECO:0000256" key="6">
    <source>
        <dbReference type="ARBA" id="ARBA00022692"/>
    </source>
</evidence>
<evidence type="ECO:0000256" key="14">
    <source>
        <dbReference type="PROSITE-ProRule" id="PRU01360"/>
    </source>
</evidence>
<dbReference type="InterPro" id="IPR036942">
    <property type="entry name" value="Beta-barrel_TonB_sf"/>
</dbReference>
<dbReference type="Proteomes" id="UP000284605">
    <property type="component" value="Unassembled WGS sequence"/>
</dbReference>
<keyword evidence="10 15" id="KW-0798">TonB box</keyword>
<comment type="caution">
    <text evidence="21">The sequence shown here is derived from an EMBL/GenBank/DDBJ whole genome shotgun (WGS) entry which is preliminary data.</text>
</comment>
<dbReference type="Gene3D" id="2.40.170.20">
    <property type="entry name" value="TonB-dependent receptor, beta-barrel domain"/>
    <property type="match status" value="1"/>
</dbReference>
<dbReference type="Gene3D" id="2.170.130.10">
    <property type="entry name" value="TonB-dependent receptor, plug domain"/>
    <property type="match status" value="1"/>
</dbReference>
<dbReference type="Pfam" id="PF07715">
    <property type="entry name" value="Plug"/>
    <property type="match status" value="1"/>
</dbReference>
<dbReference type="NCBIfam" id="TIGR01783">
    <property type="entry name" value="TonB-siderophor"/>
    <property type="match status" value="1"/>
</dbReference>
<dbReference type="FunFam" id="2.170.130.10:FF:000001">
    <property type="entry name" value="Catecholate siderophore TonB-dependent receptor"/>
    <property type="match status" value="1"/>
</dbReference>
<evidence type="ECO:0000256" key="13">
    <source>
        <dbReference type="ARBA" id="ARBA00023237"/>
    </source>
</evidence>
<comment type="similarity">
    <text evidence="2 14 16">Belongs to the TonB-dependent receptor family.</text>
</comment>
<evidence type="ECO:0000256" key="9">
    <source>
        <dbReference type="ARBA" id="ARBA00023065"/>
    </source>
</evidence>
<feature type="chain" id="PRO_5019110195" evidence="18">
    <location>
        <begin position="30"/>
        <end position="712"/>
    </location>
</feature>
<dbReference type="PANTHER" id="PTHR32552">
    <property type="entry name" value="FERRICHROME IRON RECEPTOR-RELATED"/>
    <property type="match status" value="1"/>
</dbReference>
<evidence type="ECO:0000256" key="16">
    <source>
        <dbReference type="RuleBase" id="RU003357"/>
    </source>
</evidence>
<evidence type="ECO:0000256" key="1">
    <source>
        <dbReference type="ARBA" id="ARBA00004571"/>
    </source>
</evidence>
<evidence type="ECO:0000256" key="4">
    <source>
        <dbReference type="ARBA" id="ARBA00022452"/>
    </source>
</evidence>
<keyword evidence="22" id="KW-1185">Reference proteome</keyword>
<evidence type="ECO:0000256" key="7">
    <source>
        <dbReference type="ARBA" id="ARBA00022729"/>
    </source>
</evidence>
<name>A0A418W8E8_9PROT</name>
<dbReference type="InterPro" id="IPR037066">
    <property type="entry name" value="Plug_dom_sf"/>
</dbReference>
<keyword evidence="11 14" id="KW-0472">Membrane</keyword>
<evidence type="ECO:0000256" key="15">
    <source>
        <dbReference type="PROSITE-ProRule" id="PRU10143"/>
    </source>
</evidence>
<evidence type="ECO:0000256" key="8">
    <source>
        <dbReference type="ARBA" id="ARBA00023004"/>
    </source>
</evidence>
<keyword evidence="3 14" id="KW-0813">Transport</keyword>
<feature type="region of interest" description="Disordered" evidence="17">
    <location>
        <begin position="50"/>
        <end position="73"/>
    </location>
</feature>
<keyword evidence="6 14" id="KW-0812">Transmembrane</keyword>
<feature type="signal peptide" evidence="18">
    <location>
        <begin position="1"/>
        <end position="29"/>
    </location>
</feature>
<keyword evidence="5" id="KW-0410">Iron transport</keyword>
<dbReference type="Pfam" id="PF00593">
    <property type="entry name" value="TonB_dep_Rec_b-barrel"/>
    <property type="match status" value="1"/>
</dbReference>
<evidence type="ECO:0000256" key="10">
    <source>
        <dbReference type="ARBA" id="ARBA00023077"/>
    </source>
</evidence>
<sequence length="712" mass="77269">MSRFGSRHGRHGFSIVALLVALAAGDGAAAQEAGSDGTITLDTVTVEGQSQAADPVGPGVGYGADTSRAGTKTDTPILEVPQSIQVLTRQLIEDTGARSLTDILRHAAGVMPGGYYNGWDYVRIRGFEADTSVFLDGLVNDYYVGIATDPLLLDRVEVVRGPASTLYGAGSAGGMVNLVSKRPVPENFATVTTMAGTEGDYQATLDAGLVLTPDETLYGRLLILLGSEDTFIEHVDPSKRIVVAPSLTWKPNAQTSLTLLARYSENWDRAAPTLPARGTVLPNANGKLPLDRFLGEPDYPGKLNLESQRLGYEFRHEFDETFAVRQNLRMSWFDSKWSNIIYPGFLAADDRTLMRFYYSQRDKWTVFSIDTAAEARFSTGSLQHFVAVGVDYSAYDDENDASDFSVFDFIDIFDPDYGQPSPAQPLTVHTQADSRALGFYVQDQVKIGSDVTVTLGGRFDRAKTSSDGPSGHAESEDDKFSPKAGITWEFQPGFAAYATYSESFRPQPGRSTASGGNVEPETGVNYEIGLKADSEDGTLGGTLALFDITRQNVASSTGFPNVYAVSGEQRSRGVELDARWSPAPGLDLTAAYTYTHIRVTEGDNDGATPRNVPAHMYSAWAHYRLQDGPLEGFGFGAGVSHYTKQQGDDGNSFTLPAYTLVDATLSYEQGPYRAQLNVSNLFDEEYYVGSYSDFYVLPGAPTEARLTLGYTF</sequence>
<dbReference type="AlphaFoldDB" id="A0A418W8E8"/>
<dbReference type="CDD" id="cd01347">
    <property type="entry name" value="ligand_gated_channel"/>
    <property type="match status" value="1"/>
</dbReference>
<keyword evidence="7 18" id="KW-0732">Signal</keyword>
<proteinExistence type="inferred from homology"/>
<evidence type="ECO:0000313" key="22">
    <source>
        <dbReference type="Proteomes" id="UP000284605"/>
    </source>
</evidence>
<evidence type="ECO:0000256" key="18">
    <source>
        <dbReference type="SAM" id="SignalP"/>
    </source>
</evidence>
<dbReference type="GO" id="GO:0015344">
    <property type="term" value="F:siderophore uptake transmembrane transporter activity"/>
    <property type="evidence" value="ECO:0007669"/>
    <property type="project" value="TreeGrafter"/>
</dbReference>
<dbReference type="InterPro" id="IPR039426">
    <property type="entry name" value="TonB-dep_rcpt-like"/>
</dbReference>
<feature type="domain" description="TonB-dependent receptor plug" evidence="20">
    <location>
        <begin position="78"/>
        <end position="174"/>
    </location>
</feature>
<dbReference type="RefSeq" id="WP_119776797.1">
    <property type="nucleotide sequence ID" value="NZ_QYUK01000011.1"/>
</dbReference>
<accession>A0A418W8E8</accession>
<evidence type="ECO:0000259" key="20">
    <source>
        <dbReference type="Pfam" id="PF07715"/>
    </source>
</evidence>
<feature type="short sequence motif" description="TonB box" evidence="15">
    <location>
        <begin position="43"/>
        <end position="49"/>
    </location>
</feature>
<dbReference type="OrthoDB" id="9760333at2"/>
<evidence type="ECO:0000313" key="21">
    <source>
        <dbReference type="EMBL" id="RJF86281.1"/>
    </source>
</evidence>
<organism evidence="21 22">
    <name type="scientific">Oleomonas cavernae</name>
    <dbReference type="NCBI Taxonomy" id="2320859"/>
    <lineage>
        <taxon>Bacteria</taxon>
        <taxon>Pseudomonadati</taxon>
        <taxon>Pseudomonadota</taxon>
        <taxon>Alphaproteobacteria</taxon>
        <taxon>Acetobacterales</taxon>
        <taxon>Acetobacteraceae</taxon>
        <taxon>Oleomonas</taxon>
    </lineage>
</organism>
<protein>
    <submittedName>
        <fullName evidence="21">TonB-dependent siderophore receptor</fullName>
    </submittedName>
</protein>
<keyword evidence="9" id="KW-0406">Ion transport</keyword>
<dbReference type="EMBL" id="QYUK01000011">
    <property type="protein sequence ID" value="RJF86281.1"/>
    <property type="molecule type" value="Genomic_DNA"/>
</dbReference>
<dbReference type="SUPFAM" id="SSF56935">
    <property type="entry name" value="Porins"/>
    <property type="match status" value="1"/>
</dbReference>